<evidence type="ECO:0000256" key="7">
    <source>
        <dbReference type="ARBA" id="ARBA00023136"/>
    </source>
</evidence>
<dbReference type="Gene3D" id="1.10.510.10">
    <property type="entry name" value="Transferase(Phosphotransferase) domain 1"/>
    <property type="match status" value="1"/>
</dbReference>
<evidence type="ECO:0000256" key="8">
    <source>
        <dbReference type="ARBA" id="ARBA00023137"/>
    </source>
</evidence>
<dbReference type="WBParaSite" id="PSAMB.scaffold5609size11698.g26958.t1">
    <property type="protein sequence ID" value="PSAMB.scaffold5609size11698.g26958.t1"/>
    <property type="gene ID" value="PSAMB.scaffold5609size11698.g26958"/>
</dbReference>
<keyword evidence="5" id="KW-0418">Kinase</keyword>
<evidence type="ECO:0000256" key="6">
    <source>
        <dbReference type="ARBA" id="ARBA00022840"/>
    </source>
</evidence>
<reference evidence="12" key="1">
    <citation type="submission" date="2022-11" db="UniProtKB">
        <authorList>
            <consortium name="WormBaseParasite"/>
        </authorList>
    </citation>
    <scope>IDENTIFICATION</scope>
</reference>
<evidence type="ECO:0000256" key="1">
    <source>
        <dbReference type="ARBA" id="ARBA00004308"/>
    </source>
</evidence>
<sequence length="210" mass="24207">ESDPICMVLEYLPNGDLRSFLKRREHKLSYGAQIFLATQAASGMKYLESLDFVHRDLAARNCLIGDHLALKIGDFGMACSAYADDYWRLEQTERTRLPVRWMAWESLLLNRFTTKSDIWSFGVLLWEVLTFATTSPYPTLSNLLVLKNAELISKAASDATYLPCPERCPKEIYDLMLECWRRGEADRPSFREIHLFLRRKNLGFDPTSAV</sequence>
<comment type="subcellular location">
    <subcellularLocation>
        <location evidence="1">Endomembrane system</location>
    </subcellularLocation>
</comment>
<dbReference type="Proteomes" id="UP000887566">
    <property type="component" value="Unplaced"/>
</dbReference>
<dbReference type="GO" id="GO:0012505">
    <property type="term" value="C:endomembrane system"/>
    <property type="evidence" value="ECO:0007669"/>
    <property type="project" value="UniProtKB-SubCell"/>
</dbReference>
<dbReference type="EC" id="2.7.10.1" evidence="2"/>
<dbReference type="InterPro" id="IPR000719">
    <property type="entry name" value="Prot_kinase_dom"/>
</dbReference>
<dbReference type="SMART" id="SM00219">
    <property type="entry name" value="TyrKc"/>
    <property type="match status" value="1"/>
</dbReference>
<name>A0A914X193_9BILA</name>
<evidence type="ECO:0000259" key="10">
    <source>
        <dbReference type="PROSITE" id="PS50011"/>
    </source>
</evidence>
<evidence type="ECO:0000256" key="4">
    <source>
        <dbReference type="ARBA" id="ARBA00022741"/>
    </source>
</evidence>
<keyword evidence="4" id="KW-0547">Nucleotide-binding</keyword>
<keyword evidence="8" id="KW-0829">Tyrosine-protein kinase</keyword>
<evidence type="ECO:0000256" key="5">
    <source>
        <dbReference type="ARBA" id="ARBA00022777"/>
    </source>
</evidence>
<dbReference type="PRINTS" id="PR00109">
    <property type="entry name" value="TYRKINASE"/>
</dbReference>
<dbReference type="AlphaFoldDB" id="A0A914X193"/>
<dbReference type="GO" id="GO:0048680">
    <property type="term" value="P:positive regulation of axon regeneration"/>
    <property type="evidence" value="ECO:0007669"/>
    <property type="project" value="UniProtKB-ARBA"/>
</dbReference>
<dbReference type="GO" id="GO:0061564">
    <property type="term" value="P:axon development"/>
    <property type="evidence" value="ECO:0007669"/>
    <property type="project" value="UniProtKB-ARBA"/>
</dbReference>
<dbReference type="PANTHER" id="PTHR24416">
    <property type="entry name" value="TYROSINE-PROTEIN KINASE RECEPTOR"/>
    <property type="match status" value="1"/>
</dbReference>
<dbReference type="InterPro" id="IPR011009">
    <property type="entry name" value="Kinase-like_dom_sf"/>
</dbReference>
<dbReference type="PROSITE" id="PS50011">
    <property type="entry name" value="PROTEIN_KINASE_DOM"/>
    <property type="match status" value="1"/>
</dbReference>
<dbReference type="GO" id="GO:0005886">
    <property type="term" value="C:plasma membrane"/>
    <property type="evidence" value="ECO:0007669"/>
    <property type="project" value="TreeGrafter"/>
</dbReference>
<evidence type="ECO:0000256" key="3">
    <source>
        <dbReference type="ARBA" id="ARBA00022679"/>
    </source>
</evidence>
<dbReference type="InterPro" id="IPR020635">
    <property type="entry name" value="Tyr_kinase_cat_dom"/>
</dbReference>
<dbReference type="GO" id="GO:0043235">
    <property type="term" value="C:receptor complex"/>
    <property type="evidence" value="ECO:0007669"/>
    <property type="project" value="TreeGrafter"/>
</dbReference>
<dbReference type="PROSITE" id="PS00109">
    <property type="entry name" value="PROTEIN_KINASE_TYR"/>
    <property type="match status" value="1"/>
</dbReference>
<dbReference type="Pfam" id="PF07714">
    <property type="entry name" value="PK_Tyr_Ser-Thr"/>
    <property type="match status" value="1"/>
</dbReference>
<dbReference type="GO" id="GO:0038062">
    <property type="term" value="F:protein tyrosine kinase collagen receptor activity"/>
    <property type="evidence" value="ECO:0007669"/>
    <property type="project" value="TreeGrafter"/>
</dbReference>
<protein>
    <recommendedName>
        <fullName evidence="2">receptor protein-tyrosine kinase</fullName>
        <ecNumber evidence="2">2.7.10.1</ecNumber>
    </recommendedName>
</protein>
<comment type="catalytic activity">
    <reaction evidence="9">
        <text>L-tyrosyl-[protein] + ATP = O-phospho-L-tyrosyl-[protein] + ADP + H(+)</text>
        <dbReference type="Rhea" id="RHEA:10596"/>
        <dbReference type="Rhea" id="RHEA-COMP:10136"/>
        <dbReference type="Rhea" id="RHEA-COMP:20101"/>
        <dbReference type="ChEBI" id="CHEBI:15378"/>
        <dbReference type="ChEBI" id="CHEBI:30616"/>
        <dbReference type="ChEBI" id="CHEBI:46858"/>
        <dbReference type="ChEBI" id="CHEBI:61978"/>
        <dbReference type="ChEBI" id="CHEBI:456216"/>
        <dbReference type="EC" id="2.7.10.1"/>
    </reaction>
</comment>
<organism evidence="11 12">
    <name type="scientific">Plectus sambesii</name>
    <dbReference type="NCBI Taxonomy" id="2011161"/>
    <lineage>
        <taxon>Eukaryota</taxon>
        <taxon>Metazoa</taxon>
        <taxon>Ecdysozoa</taxon>
        <taxon>Nematoda</taxon>
        <taxon>Chromadorea</taxon>
        <taxon>Plectida</taxon>
        <taxon>Plectina</taxon>
        <taxon>Plectoidea</taxon>
        <taxon>Plectidae</taxon>
        <taxon>Plectus</taxon>
    </lineage>
</organism>
<keyword evidence="6" id="KW-0067">ATP-binding</keyword>
<dbReference type="GO" id="GO:0051897">
    <property type="term" value="P:positive regulation of phosphatidylinositol 3-kinase/protein kinase B signal transduction"/>
    <property type="evidence" value="ECO:0007669"/>
    <property type="project" value="TreeGrafter"/>
</dbReference>
<evidence type="ECO:0000256" key="2">
    <source>
        <dbReference type="ARBA" id="ARBA00011902"/>
    </source>
</evidence>
<evidence type="ECO:0000256" key="9">
    <source>
        <dbReference type="ARBA" id="ARBA00051243"/>
    </source>
</evidence>
<dbReference type="PANTHER" id="PTHR24416:SF580">
    <property type="entry name" value="DISCOIDIN DOMAIN RECEPTOR, ISOFORM F"/>
    <property type="match status" value="1"/>
</dbReference>
<dbReference type="SUPFAM" id="SSF56112">
    <property type="entry name" value="Protein kinase-like (PK-like)"/>
    <property type="match status" value="1"/>
</dbReference>
<accession>A0A914X193</accession>
<proteinExistence type="predicted"/>
<keyword evidence="7" id="KW-0472">Membrane</keyword>
<dbReference type="GO" id="GO:0005518">
    <property type="term" value="F:collagen binding"/>
    <property type="evidence" value="ECO:0007669"/>
    <property type="project" value="TreeGrafter"/>
</dbReference>
<dbReference type="GO" id="GO:0005524">
    <property type="term" value="F:ATP binding"/>
    <property type="evidence" value="ECO:0007669"/>
    <property type="project" value="UniProtKB-KW"/>
</dbReference>
<dbReference type="InterPro" id="IPR001245">
    <property type="entry name" value="Ser-Thr/Tyr_kinase_cat_dom"/>
</dbReference>
<dbReference type="InterPro" id="IPR050122">
    <property type="entry name" value="RTK"/>
</dbReference>
<feature type="domain" description="Protein kinase" evidence="10">
    <location>
        <begin position="1"/>
        <end position="197"/>
    </location>
</feature>
<keyword evidence="3" id="KW-0808">Transferase</keyword>
<evidence type="ECO:0000313" key="12">
    <source>
        <dbReference type="WBParaSite" id="PSAMB.scaffold5609size11698.g26958.t1"/>
    </source>
</evidence>
<evidence type="ECO:0000313" key="11">
    <source>
        <dbReference type="Proteomes" id="UP000887566"/>
    </source>
</evidence>
<dbReference type="FunFam" id="1.10.510.10:FF:001512">
    <property type="entry name" value="Receptor tyrosine-protein kinase erbB-2"/>
    <property type="match status" value="1"/>
</dbReference>
<dbReference type="InterPro" id="IPR008266">
    <property type="entry name" value="Tyr_kinase_AS"/>
</dbReference>
<keyword evidence="11" id="KW-1185">Reference proteome</keyword>